<dbReference type="InterPro" id="IPR036388">
    <property type="entry name" value="WH-like_DNA-bd_sf"/>
</dbReference>
<dbReference type="InterPro" id="IPR005119">
    <property type="entry name" value="LysR_subst-bd"/>
</dbReference>
<dbReference type="PROSITE" id="PS50931">
    <property type="entry name" value="HTH_LYSR"/>
    <property type="match status" value="1"/>
</dbReference>
<feature type="domain" description="HTH lysR-type" evidence="5">
    <location>
        <begin position="6"/>
        <end position="63"/>
    </location>
</feature>
<organism evidence="6">
    <name type="scientific">Polynucleobacter yangtzensis</name>
    <dbReference type="NCBI Taxonomy" id="1743159"/>
    <lineage>
        <taxon>Bacteria</taxon>
        <taxon>Pseudomonadati</taxon>
        <taxon>Pseudomonadota</taxon>
        <taxon>Betaproteobacteria</taxon>
        <taxon>Burkholderiales</taxon>
        <taxon>Burkholderiaceae</taxon>
        <taxon>Polynucleobacter</taxon>
    </lineage>
</organism>
<dbReference type="EMBL" id="AP026973">
    <property type="protein sequence ID" value="BDT76713.1"/>
    <property type="molecule type" value="Genomic_DNA"/>
</dbReference>
<dbReference type="PANTHER" id="PTHR30419">
    <property type="entry name" value="HTH-TYPE TRANSCRIPTIONAL REGULATOR YBHD"/>
    <property type="match status" value="1"/>
</dbReference>
<name>A0A9C7FJM0_9BURK</name>
<accession>A0A9C7FJM0</accession>
<dbReference type="InterPro" id="IPR050950">
    <property type="entry name" value="HTH-type_LysR_regulators"/>
</dbReference>
<keyword evidence="2" id="KW-0805">Transcription regulation</keyword>
<comment type="similarity">
    <text evidence="1">Belongs to the LysR transcriptional regulatory family.</text>
</comment>
<dbReference type="CDD" id="cd05466">
    <property type="entry name" value="PBP2_LTTR_substrate"/>
    <property type="match status" value="1"/>
</dbReference>
<sequence length="309" mass="34273">MNINQIDLRLLRSFIAVARAGTFVKASQVLSITQSALSQQMKELSSHLDLPIFEKKGRQLILTNFGHGLLKKIDPLLDQIEEALLQSSIDDQNIAGTLRVGATNTYSKIIALPTCMGLLRENPSLKIELQELSAQKVLRELLEGAIDIAILPQDYQFSELYWHELITEQFSVIGAPNTIKELPRNITLKSLAKYDLAALNGQFLMRQKIDAQARMEGVSLNLRMEVSTMGDLLEIAKSGEILALGSSIALANDKKLMAKTIKGDFLTRTAAVCWRKTKFVTSAMTEFQEKAIKISSSLQSAITKRKSPV</sequence>
<dbReference type="Pfam" id="PF00126">
    <property type="entry name" value="HTH_1"/>
    <property type="match status" value="1"/>
</dbReference>
<dbReference type="GO" id="GO:0005829">
    <property type="term" value="C:cytosol"/>
    <property type="evidence" value="ECO:0007669"/>
    <property type="project" value="TreeGrafter"/>
</dbReference>
<dbReference type="InterPro" id="IPR036390">
    <property type="entry name" value="WH_DNA-bd_sf"/>
</dbReference>
<dbReference type="Gene3D" id="3.40.190.290">
    <property type="match status" value="1"/>
</dbReference>
<dbReference type="SUPFAM" id="SSF53850">
    <property type="entry name" value="Periplasmic binding protein-like II"/>
    <property type="match status" value="1"/>
</dbReference>
<dbReference type="RefSeq" id="WP_281743120.1">
    <property type="nucleotide sequence ID" value="NZ_AP026973.1"/>
</dbReference>
<keyword evidence="3" id="KW-0238">DNA-binding</keyword>
<gene>
    <name evidence="6" type="ORF">PKF023_05160</name>
</gene>
<dbReference type="GO" id="GO:0003700">
    <property type="term" value="F:DNA-binding transcription factor activity"/>
    <property type="evidence" value="ECO:0007669"/>
    <property type="project" value="InterPro"/>
</dbReference>
<dbReference type="Pfam" id="PF03466">
    <property type="entry name" value="LysR_substrate"/>
    <property type="match status" value="1"/>
</dbReference>
<evidence type="ECO:0000259" key="5">
    <source>
        <dbReference type="PROSITE" id="PS50931"/>
    </source>
</evidence>
<evidence type="ECO:0000256" key="1">
    <source>
        <dbReference type="ARBA" id="ARBA00009437"/>
    </source>
</evidence>
<reference evidence="6" key="1">
    <citation type="submission" date="2022-11" db="EMBL/GenBank/DDBJ databases">
        <title>Complete Genome Sequences of three Polynucleobacter sp. Subcluster PnecC Strains KF022, KF023, and KF032 Isolated from a Shallow Eutrophic Lake in Japan.</title>
        <authorList>
            <person name="Ogata Y."/>
            <person name="Watanabe K."/>
            <person name="Takemine S."/>
            <person name="Shindo C."/>
            <person name="Kurokawa R."/>
            <person name="Suda W."/>
        </authorList>
    </citation>
    <scope>NUCLEOTIDE SEQUENCE</scope>
    <source>
        <strain evidence="6">KF023</strain>
    </source>
</reference>
<dbReference type="SUPFAM" id="SSF46785">
    <property type="entry name" value="Winged helix' DNA-binding domain"/>
    <property type="match status" value="1"/>
</dbReference>
<dbReference type="Gene3D" id="1.10.10.10">
    <property type="entry name" value="Winged helix-like DNA-binding domain superfamily/Winged helix DNA-binding domain"/>
    <property type="match status" value="1"/>
</dbReference>
<evidence type="ECO:0000256" key="3">
    <source>
        <dbReference type="ARBA" id="ARBA00023125"/>
    </source>
</evidence>
<evidence type="ECO:0000313" key="6">
    <source>
        <dbReference type="EMBL" id="BDT76713.1"/>
    </source>
</evidence>
<proteinExistence type="inferred from homology"/>
<dbReference type="KEGG" id="pyt:PKF023_05160"/>
<evidence type="ECO:0000256" key="4">
    <source>
        <dbReference type="ARBA" id="ARBA00023163"/>
    </source>
</evidence>
<dbReference type="AlphaFoldDB" id="A0A9C7FJM0"/>
<protein>
    <recommendedName>
        <fullName evidence="5">HTH lysR-type domain-containing protein</fullName>
    </recommendedName>
</protein>
<dbReference type="GO" id="GO:0003677">
    <property type="term" value="F:DNA binding"/>
    <property type="evidence" value="ECO:0007669"/>
    <property type="project" value="UniProtKB-KW"/>
</dbReference>
<dbReference type="Proteomes" id="UP001211097">
    <property type="component" value="Chromosome"/>
</dbReference>
<dbReference type="InterPro" id="IPR000847">
    <property type="entry name" value="LysR_HTH_N"/>
</dbReference>
<evidence type="ECO:0000256" key="2">
    <source>
        <dbReference type="ARBA" id="ARBA00023015"/>
    </source>
</evidence>
<keyword evidence="4" id="KW-0804">Transcription</keyword>